<name>A0ACB7XSV2_9ERIC</name>
<comment type="caution">
    <text evidence="1">The sequence shown here is derived from an EMBL/GenBank/DDBJ whole genome shotgun (WGS) entry which is preliminary data.</text>
</comment>
<accession>A0ACB7XSV2</accession>
<proteinExistence type="predicted"/>
<evidence type="ECO:0000313" key="1">
    <source>
        <dbReference type="EMBL" id="KAH7844127.1"/>
    </source>
</evidence>
<sequence length="498" mass="55910">MASTHAIAPTPSPKQTLKFLHPVHPTAKTLPNFLNPTKQPKTPTSLSRIRANAANSEGCDRLQEFLQNQKEYKWGFVSDVESFSIPKGLSEETIRLISKMKKEPPWMLDFRLSSFCKFLTMKEPKWSNNVYNPIDFQNICYYSEAKKGTQEEQNRLLRDFERLGVGLNKQGEKTPQLAVSAVYDSSSFATTHQEELMNYGIIFCSMSEAIINYPDLVKKYLGRVVKPDDNYYAALNSAVFSDGAFCYIPKGKKCPFPISSYFRINAKETGQFERTLIIADERSTVDYLEGCTAPSYDTNQLHAAVVLCRGCNNSLLHSPKLVEIGSAVTWKYPSVILEGDDPVGEFYSVAFMKNCQQADTETKMIHKGKNTRSRIISKGISSGNSSNCYRGIVRVMSNADNARNFSQCDSMLIGDSSTALTKPDIQGKNPSVRIEHEARTSKITEDLIFYFQQRGIDAEKAMTTMISGFCSEVFQKLPDEFGSEMNMLLSLKLENSVG</sequence>
<dbReference type="Proteomes" id="UP000828048">
    <property type="component" value="Chromosome 1"/>
</dbReference>
<gene>
    <name evidence="1" type="ORF">Vadar_024620</name>
</gene>
<evidence type="ECO:0000313" key="2">
    <source>
        <dbReference type="Proteomes" id="UP000828048"/>
    </source>
</evidence>
<protein>
    <submittedName>
        <fullName evidence="1">Uncharacterized protein</fullName>
    </submittedName>
</protein>
<organism evidence="1 2">
    <name type="scientific">Vaccinium darrowii</name>
    <dbReference type="NCBI Taxonomy" id="229202"/>
    <lineage>
        <taxon>Eukaryota</taxon>
        <taxon>Viridiplantae</taxon>
        <taxon>Streptophyta</taxon>
        <taxon>Embryophyta</taxon>
        <taxon>Tracheophyta</taxon>
        <taxon>Spermatophyta</taxon>
        <taxon>Magnoliopsida</taxon>
        <taxon>eudicotyledons</taxon>
        <taxon>Gunneridae</taxon>
        <taxon>Pentapetalae</taxon>
        <taxon>asterids</taxon>
        <taxon>Ericales</taxon>
        <taxon>Ericaceae</taxon>
        <taxon>Vaccinioideae</taxon>
        <taxon>Vaccinieae</taxon>
        <taxon>Vaccinium</taxon>
    </lineage>
</organism>
<dbReference type="EMBL" id="CM037151">
    <property type="protein sequence ID" value="KAH7844127.1"/>
    <property type="molecule type" value="Genomic_DNA"/>
</dbReference>
<reference evidence="1 2" key="1">
    <citation type="journal article" date="2021" name="Hortic Res">
        <title>High-quality reference genome and annotation aids understanding of berry development for evergreen blueberry (Vaccinium darrowii).</title>
        <authorList>
            <person name="Yu J."/>
            <person name="Hulse-Kemp A.M."/>
            <person name="Babiker E."/>
            <person name="Staton M."/>
        </authorList>
    </citation>
    <scope>NUCLEOTIDE SEQUENCE [LARGE SCALE GENOMIC DNA]</scope>
    <source>
        <strain evidence="2">cv. NJ 8807/NJ 8810</strain>
        <tissue evidence="1">Young leaf</tissue>
    </source>
</reference>
<keyword evidence="2" id="KW-1185">Reference proteome</keyword>